<evidence type="ECO:0000313" key="2">
    <source>
        <dbReference type="EMBL" id="OGD88083.1"/>
    </source>
</evidence>
<comment type="caution">
    <text evidence="2">The sequence shown here is derived from an EMBL/GenBank/DDBJ whole genome shotgun (WGS) entry which is preliminary data.</text>
</comment>
<evidence type="ECO:0008006" key="4">
    <source>
        <dbReference type="Google" id="ProtNLM"/>
    </source>
</evidence>
<sequence length="146" mass="15969">MNHFTKITLNFLSIVLLVSLIAAPIYFATSFAKVAGVKNASKYLIVSQVDKFPNLTLSQTADLYKLTFSKIGESQAFLDILIINNPTTESQTYTINVSKGDAKIFFGHDIANRQSKISTPAGSSVPISLYSQGGTSDQFVEFSINY</sequence>
<keyword evidence="1" id="KW-0812">Transmembrane</keyword>
<organism evidence="2 3">
    <name type="scientific">Candidatus Curtissbacteria bacterium RIFCSPHIGHO2_01_FULL_41_11</name>
    <dbReference type="NCBI Taxonomy" id="1797711"/>
    <lineage>
        <taxon>Bacteria</taxon>
        <taxon>Candidatus Curtissiibacteriota</taxon>
    </lineage>
</organism>
<evidence type="ECO:0000313" key="3">
    <source>
        <dbReference type="Proteomes" id="UP000179102"/>
    </source>
</evidence>
<proteinExistence type="predicted"/>
<evidence type="ECO:0000256" key="1">
    <source>
        <dbReference type="SAM" id="Phobius"/>
    </source>
</evidence>
<dbReference type="STRING" id="1797711.A2870_04535"/>
<accession>A0A1F5G863</accession>
<gene>
    <name evidence="2" type="ORF">A2870_04535</name>
</gene>
<protein>
    <recommendedName>
        <fullName evidence="4">DUF1616 domain-containing protein</fullName>
    </recommendedName>
</protein>
<dbReference type="AlphaFoldDB" id="A0A1F5G863"/>
<reference evidence="2 3" key="1">
    <citation type="journal article" date="2016" name="Nat. Commun.">
        <title>Thousands of microbial genomes shed light on interconnected biogeochemical processes in an aquifer system.</title>
        <authorList>
            <person name="Anantharaman K."/>
            <person name="Brown C.T."/>
            <person name="Hug L.A."/>
            <person name="Sharon I."/>
            <person name="Castelle C.J."/>
            <person name="Probst A.J."/>
            <person name="Thomas B.C."/>
            <person name="Singh A."/>
            <person name="Wilkins M.J."/>
            <person name="Karaoz U."/>
            <person name="Brodie E.L."/>
            <person name="Williams K.H."/>
            <person name="Hubbard S.S."/>
            <person name="Banfield J.F."/>
        </authorList>
    </citation>
    <scope>NUCLEOTIDE SEQUENCE [LARGE SCALE GENOMIC DNA]</scope>
</reference>
<keyword evidence="1" id="KW-1133">Transmembrane helix</keyword>
<name>A0A1F5G863_9BACT</name>
<dbReference type="Proteomes" id="UP000179102">
    <property type="component" value="Unassembled WGS sequence"/>
</dbReference>
<keyword evidence="1" id="KW-0472">Membrane</keyword>
<feature type="transmembrane region" description="Helical" evidence="1">
    <location>
        <begin position="7"/>
        <end position="27"/>
    </location>
</feature>
<dbReference type="EMBL" id="MFAZ01000004">
    <property type="protein sequence ID" value="OGD88083.1"/>
    <property type="molecule type" value="Genomic_DNA"/>
</dbReference>